<dbReference type="Pfam" id="PF00196">
    <property type="entry name" value="GerE"/>
    <property type="match status" value="1"/>
</dbReference>
<dbReference type="PRINTS" id="PR00038">
    <property type="entry name" value="HTHLUXR"/>
</dbReference>
<protein>
    <submittedName>
        <fullName evidence="5">DNA-binding NarL/FixJ family response regulator</fullName>
    </submittedName>
</protein>
<feature type="domain" description="HTH luxR-type" evidence="3">
    <location>
        <begin position="146"/>
        <end position="211"/>
    </location>
</feature>
<feature type="domain" description="Response regulatory" evidence="4">
    <location>
        <begin position="12"/>
        <end position="126"/>
    </location>
</feature>
<dbReference type="SUPFAM" id="SSF52172">
    <property type="entry name" value="CheY-like"/>
    <property type="match status" value="1"/>
</dbReference>
<evidence type="ECO:0000259" key="3">
    <source>
        <dbReference type="PROSITE" id="PS50043"/>
    </source>
</evidence>
<dbReference type="InterPro" id="IPR001789">
    <property type="entry name" value="Sig_transdc_resp-reg_receiver"/>
</dbReference>
<dbReference type="PROSITE" id="PS50043">
    <property type="entry name" value="HTH_LUXR_2"/>
    <property type="match status" value="1"/>
</dbReference>
<evidence type="ECO:0000256" key="1">
    <source>
        <dbReference type="ARBA" id="ARBA00023125"/>
    </source>
</evidence>
<comment type="caution">
    <text evidence="5">The sequence shown here is derived from an EMBL/GenBank/DDBJ whole genome shotgun (WGS) entry which is preliminary data.</text>
</comment>
<comment type="caution">
    <text evidence="2">Lacks conserved residue(s) required for the propagation of feature annotation.</text>
</comment>
<evidence type="ECO:0000256" key="2">
    <source>
        <dbReference type="PROSITE-ProRule" id="PRU00169"/>
    </source>
</evidence>
<dbReference type="SUPFAM" id="SSF46894">
    <property type="entry name" value="C-terminal effector domain of the bipartite response regulators"/>
    <property type="match status" value="1"/>
</dbReference>
<dbReference type="PANTHER" id="PTHR43214:SF43">
    <property type="entry name" value="TWO-COMPONENT RESPONSE REGULATOR"/>
    <property type="match status" value="1"/>
</dbReference>
<dbReference type="PROSITE" id="PS00622">
    <property type="entry name" value="HTH_LUXR_1"/>
    <property type="match status" value="1"/>
</dbReference>
<dbReference type="InterPro" id="IPR039420">
    <property type="entry name" value="WalR-like"/>
</dbReference>
<dbReference type="GO" id="GO:0003677">
    <property type="term" value="F:DNA binding"/>
    <property type="evidence" value="ECO:0007669"/>
    <property type="project" value="UniProtKB-KW"/>
</dbReference>
<dbReference type="Gene3D" id="3.40.50.2300">
    <property type="match status" value="1"/>
</dbReference>
<evidence type="ECO:0000313" key="5">
    <source>
        <dbReference type="EMBL" id="MBB4680833.1"/>
    </source>
</evidence>
<accession>A0A7W7CGK4</accession>
<dbReference type="PROSITE" id="PS50110">
    <property type="entry name" value="RESPONSE_REGULATORY"/>
    <property type="match status" value="1"/>
</dbReference>
<dbReference type="GO" id="GO:0006355">
    <property type="term" value="P:regulation of DNA-templated transcription"/>
    <property type="evidence" value="ECO:0007669"/>
    <property type="project" value="InterPro"/>
</dbReference>
<sequence>MDLNEPGPRPRRVVVLDRRVVVCLGLAAVILECPNLLVVGKVTEDQRALTEIERLRPDLVLASAALCTRVDLLSAVTTLRHQPKVLVLTETEDSAFVLQALLAGANGCVSLHAPPRDIVQAMRAAVSGQTPLTAAVAARMAMAARTPRRTVPLSLREIDVLRHAAAGHTNAQIAKGLAVSEATVKTYWRRIFKKLSAQDRTSAVTIALRQNSIALED</sequence>
<reference evidence="5 6" key="1">
    <citation type="submission" date="2020-08" db="EMBL/GenBank/DDBJ databases">
        <title>Sequencing the genomes of 1000 actinobacteria strains.</title>
        <authorList>
            <person name="Klenk H.-P."/>
        </authorList>
    </citation>
    <scope>NUCLEOTIDE SEQUENCE [LARGE SCALE GENOMIC DNA]</scope>
    <source>
        <strain evidence="5 6">DSM 44230</strain>
    </source>
</reference>
<dbReference type="InterPro" id="IPR011006">
    <property type="entry name" value="CheY-like_superfamily"/>
</dbReference>
<dbReference type="InterPro" id="IPR016032">
    <property type="entry name" value="Sig_transdc_resp-reg_C-effctor"/>
</dbReference>
<dbReference type="RefSeq" id="WP_185006916.1">
    <property type="nucleotide sequence ID" value="NZ_BAAAUI010000057.1"/>
</dbReference>
<dbReference type="SMART" id="SM00421">
    <property type="entry name" value="HTH_LUXR"/>
    <property type="match status" value="1"/>
</dbReference>
<dbReference type="AlphaFoldDB" id="A0A7W7CGK4"/>
<dbReference type="PANTHER" id="PTHR43214">
    <property type="entry name" value="TWO-COMPONENT RESPONSE REGULATOR"/>
    <property type="match status" value="1"/>
</dbReference>
<organism evidence="5 6">
    <name type="scientific">Crossiella cryophila</name>
    <dbReference type="NCBI Taxonomy" id="43355"/>
    <lineage>
        <taxon>Bacteria</taxon>
        <taxon>Bacillati</taxon>
        <taxon>Actinomycetota</taxon>
        <taxon>Actinomycetes</taxon>
        <taxon>Pseudonocardiales</taxon>
        <taxon>Pseudonocardiaceae</taxon>
        <taxon>Crossiella</taxon>
    </lineage>
</organism>
<evidence type="ECO:0000259" key="4">
    <source>
        <dbReference type="PROSITE" id="PS50110"/>
    </source>
</evidence>
<proteinExistence type="predicted"/>
<dbReference type="CDD" id="cd06170">
    <property type="entry name" value="LuxR_C_like"/>
    <property type="match status" value="1"/>
</dbReference>
<dbReference type="Proteomes" id="UP000533598">
    <property type="component" value="Unassembled WGS sequence"/>
</dbReference>
<dbReference type="EMBL" id="JACHMH010000001">
    <property type="protein sequence ID" value="MBB4680833.1"/>
    <property type="molecule type" value="Genomic_DNA"/>
</dbReference>
<dbReference type="InterPro" id="IPR000792">
    <property type="entry name" value="Tscrpt_reg_LuxR_C"/>
</dbReference>
<dbReference type="GO" id="GO:0000160">
    <property type="term" value="P:phosphorelay signal transduction system"/>
    <property type="evidence" value="ECO:0007669"/>
    <property type="project" value="InterPro"/>
</dbReference>
<keyword evidence="1 5" id="KW-0238">DNA-binding</keyword>
<name>A0A7W7CGK4_9PSEU</name>
<gene>
    <name evidence="5" type="ORF">HNR67_006951</name>
</gene>
<evidence type="ECO:0000313" key="6">
    <source>
        <dbReference type="Proteomes" id="UP000533598"/>
    </source>
</evidence>
<keyword evidence="6" id="KW-1185">Reference proteome</keyword>